<evidence type="ECO:0000313" key="2">
    <source>
        <dbReference type="RefSeq" id="XP_010255939.1"/>
    </source>
</evidence>
<dbReference type="AlphaFoldDB" id="A0A1U8A3X3"/>
<keyword evidence="1" id="KW-1185">Reference proteome</keyword>
<dbReference type="PANTHER" id="PTHR33356:SF13">
    <property type="entry name" value="DUF4005 DOMAIN-CONTAINING PROTEIN"/>
    <property type="match status" value="1"/>
</dbReference>
<dbReference type="eggNOG" id="ENOG502S0SS">
    <property type="taxonomic scope" value="Eukaryota"/>
</dbReference>
<protein>
    <submittedName>
        <fullName evidence="2">Uncharacterized protein LOC104596462</fullName>
    </submittedName>
</protein>
<name>A0A1U8A3X3_NELNU</name>
<accession>A0A1U8A3X3</accession>
<dbReference type="FunCoup" id="A0A1U8A3X3">
    <property type="interactions" value="30"/>
</dbReference>
<proteinExistence type="predicted"/>
<dbReference type="GeneID" id="104596462"/>
<organism evidence="1 2">
    <name type="scientific">Nelumbo nucifera</name>
    <name type="common">Sacred lotus</name>
    <dbReference type="NCBI Taxonomy" id="4432"/>
    <lineage>
        <taxon>Eukaryota</taxon>
        <taxon>Viridiplantae</taxon>
        <taxon>Streptophyta</taxon>
        <taxon>Embryophyta</taxon>
        <taxon>Tracheophyta</taxon>
        <taxon>Spermatophyta</taxon>
        <taxon>Magnoliopsida</taxon>
        <taxon>Proteales</taxon>
        <taxon>Nelumbonaceae</taxon>
        <taxon>Nelumbo</taxon>
    </lineage>
</organism>
<sequence>MAFLAESGDVCVQEAMAWLPAHVFDSACEPKELLGRQYHHHHYHHRRLNNTYASPLPRNHSSKSESKRQPRPRPPRYPINGASGGPGMQAIFLDSRQRSCGTGVFLPPWAGTNFQPTKKPACSPVLLPSRVVQALNLNVHALACSQITPQRRDVNSTLVLDNDRSRRNSVCNKNCNGSSQCCVSAQSRSSSPEIFLPKEWTY</sequence>
<gene>
    <name evidence="2" type="primary">LOC104596462</name>
</gene>
<dbReference type="KEGG" id="nnu:104596462"/>
<evidence type="ECO:0000313" key="1">
    <source>
        <dbReference type="Proteomes" id="UP000189703"/>
    </source>
</evidence>
<dbReference type="OMA" id="YPINGAS"/>
<reference evidence="2" key="1">
    <citation type="submission" date="2025-08" db="UniProtKB">
        <authorList>
            <consortium name="RefSeq"/>
        </authorList>
    </citation>
    <scope>IDENTIFICATION</scope>
</reference>
<dbReference type="RefSeq" id="XP_010255939.1">
    <property type="nucleotide sequence ID" value="XM_010257637.1"/>
</dbReference>
<dbReference type="OrthoDB" id="1931548at2759"/>
<dbReference type="Proteomes" id="UP000189703">
    <property type="component" value="Unplaced"/>
</dbReference>
<dbReference type="PANTHER" id="PTHR33356">
    <property type="entry name" value="TIP41-LIKE PROTEIN"/>
    <property type="match status" value="1"/>
</dbReference>